<dbReference type="SUPFAM" id="SSF46785">
    <property type="entry name" value="Winged helix' DNA-binding domain"/>
    <property type="match status" value="1"/>
</dbReference>
<dbReference type="KEGG" id="geo:Geob_0940"/>
<dbReference type="InterPro" id="IPR057022">
    <property type="entry name" value="PF0610-like_Zn_ribbon_C"/>
</dbReference>
<organism evidence="3 4">
    <name type="scientific">Geotalea daltonii (strain DSM 22248 / JCM 15807 / FRC-32)</name>
    <name type="common">Geobacter daltonii</name>
    <dbReference type="NCBI Taxonomy" id="316067"/>
    <lineage>
        <taxon>Bacteria</taxon>
        <taxon>Pseudomonadati</taxon>
        <taxon>Thermodesulfobacteriota</taxon>
        <taxon>Desulfuromonadia</taxon>
        <taxon>Geobacterales</taxon>
        <taxon>Geobacteraceae</taxon>
        <taxon>Geotalea</taxon>
    </lineage>
</organism>
<proteinExistence type="predicted"/>
<dbReference type="STRING" id="316067.Geob_0940"/>
<dbReference type="PANTHER" id="PTHR40663:SF2">
    <property type="entry name" value="TRANSCRIPTIONAL REGULATOR"/>
    <property type="match status" value="1"/>
</dbReference>
<dbReference type="HOGENOM" id="CLU_162441_0_0_7"/>
<evidence type="ECO:0000313" key="3">
    <source>
        <dbReference type="EMBL" id="ACM19302.1"/>
    </source>
</evidence>
<dbReference type="AlphaFoldDB" id="B9M206"/>
<protein>
    <submittedName>
        <fullName evidence="3">Helix-turn-helix and zinc ribbon transcriptional regulator</fullName>
    </submittedName>
</protein>
<dbReference type="Gene3D" id="1.10.10.10">
    <property type="entry name" value="Winged helix-like DNA-binding domain superfamily/Winged helix DNA-binding domain"/>
    <property type="match status" value="1"/>
</dbReference>
<dbReference type="InterPro" id="IPR036390">
    <property type="entry name" value="WH_DNA-bd_sf"/>
</dbReference>
<evidence type="ECO:0000259" key="1">
    <source>
        <dbReference type="Pfam" id="PF21476"/>
    </source>
</evidence>
<dbReference type="EMBL" id="CP001390">
    <property type="protein sequence ID" value="ACM19302.1"/>
    <property type="molecule type" value="Genomic_DNA"/>
</dbReference>
<dbReference type="InterPro" id="IPR036388">
    <property type="entry name" value="WH-like_DNA-bd_sf"/>
</dbReference>
<dbReference type="Proteomes" id="UP000007721">
    <property type="component" value="Chromosome"/>
</dbReference>
<name>B9M206_GEODF</name>
<gene>
    <name evidence="3" type="ordered locus">Geob_0940</name>
</gene>
<dbReference type="Pfam" id="PF21476">
    <property type="entry name" value="PF0610-like_N"/>
    <property type="match status" value="1"/>
</dbReference>
<dbReference type="PANTHER" id="PTHR40663">
    <property type="match status" value="1"/>
</dbReference>
<keyword evidence="4" id="KW-1185">Reference proteome</keyword>
<evidence type="ECO:0000259" key="2">
    <source>
        <dbReference type="Pfam" id="PF23470"/>
    </source>
</evidence>
<feature type="domain" description="PF0610-like rubredoxin-like zinc beta-ribbon C-terminal" evidence="2">
    <location>
        <begin position="56"/>
        <end position="94"/>
    </location>
</feature>
<evidence type="ECO:0000313" key="4">
    <source>
        <dbReference type="Proteomes" id="UP000007721"/>
    </source>
</evidence>
<sequence length="102" mass="11567">MEQHETVRHAIIALLEKNELTAREISEQTGIGEKDVYDHLEHIQLHRQNLHLAVTPAVCRKCGFVFRKRERLKKPGRCPVCRGEFIDPPSFFIQSGSGAGSC</sequence>
<reference evidence="3 4" key="1">
    <citation type="submission" date="2009-01" db="EMBL/GenBank/DDBJ databases">
        <title>Complete sequence of Geobacter sp. FRC-32.</title>
        <authorList>
            <consortium name="US DOE Joint Genome Institute"/>
            <person name="Lucas S."/>
            <person name="Copeland A."/>
            <person name="Lapidus A."/>
            <person name="Glavina del Rio T."/>
            <person name="Dalin E."/>
            <person name="Tice H."/>
            <person name="Bruce D."/>
            <person name="Goodwin L."/>
            <person name="Pitluck S."/>
            <person name="Saunders E."/>
            <person name="Brettin T."/>
            <person name="Detter J.C."/>
            <person name="Han C."/>
            <person name="Larimer F."/>
            <person name="Land M."/>
            <person name="Hauser L."/>
            <person name="Kyrpides N."/>
            <person name="Ovchinnikova G."/>
            <person name="Kostka J."/>
            <person name="Richardson P."/>
        </authorList>
    </citation>
    <scope>NUCLEOTIDE SEQUENCE [LARGE SCALE GENOMIC DNA]</scope>
    <source>
        <strain evidence="4">DSM 22248 / JCM 15807 / FRC-32</strain>
    </source>
</reference>
<dbReference type="OrthoDB" id="9800355at2"/>
<accession>B9M206</accession>
<feature type="domain" description="PF0610-like winged HTH N-terminal" evidence="1">
    <location>
        <begin position="6"/>
        <end position="44"/>
    </location>
</feature>
<dbReference type="eggNOG" id="COG3357">
    <property type="taxonomic scope" value="Bacteria"/>
</dbReference>
<dbReference type="RefSeq" id="WP_012646031.1">
    <property type="nucleotide sequence ID" value="NC_011979.1"/>
</dbReference>
<dbReference type="Pfam" id="PF23470">
    <property type="entry name" value="Zn_ribbon_PF0610"/>
    <property type="match status" value="1"/>
</dbReference>
<dbReference type="InterPro" id="IPR049159">
    <property type="entry name" value="PF0610-like_wHTH_N"/>
</dbReference>
<dbReference type="InterPro" id="IPR038767">
    <property type="entry name" value="PF0610-like"/>
</dbReference>